<dbReference type="EMBL" id="KV453911">
    <property type="protein sequence ID" value="ODV79577.1"/>
    <property type="molecule type" value="Genomic_DNA"/>
</dbReference>
<evidence type="ECO:0000256" key="1">
    <source>
        <dbReference type="ARBA" id="ARBA00004273"/>
    </source>
</evidence>
<evidence type="ECO:0000256" key="6">
    <source>
        <dbReference type="ARBA" id="ARBA00022989"/>
    </source>
</evidence>
<dbReference type="GeneID" id="30981586"/>
<proteinExistence type="inferred from homology"/>
<feature type="transmembrane region" description="Helical" evidence="10">
    <location>
        <begin position="153"/>
        <end position="174"/>
    </location>
</feature>
<evidence type="ECO:0000313" key="11">
    <source>
        <dbReference type="EMBL" id="ODV79577.1"/>
    </source>
</evidence>
<keyword evidence="4" id="KW-0999">Mitochondrion inner membrane</keyword>
<keyword evidence="5" id="KW-0809">Transit peptide</keyword>
<dbReference type="InterPro" id="IPR012571">
    <property type="entry name" value="Mdm31/Mdm32"/>
</dbReference>
<dbReference type="PANTHER" id="PTHR31068">
    <property type="entry name" value="MITOCHONDRIAL DISTRIBUTION AND MORPHOLOGY PROTEIN 31"/>
    <property type="match status" value="1"/>
</dbReference>
<organism evidence="11 12">
    <name type="scientific">Suhomyces tanzawaensis NRRL Y-17324</name>
    <dbReference type="NCBI Taxonomy" id="984487"/>
    <lineage>
        <taxon>Eukaryota</taxon>
        <taxon>Fungi</taxon>
        <taxon>Dikarya</taxon>
        <taxon>Ascomycota</taxon>
        <taxon>Saccharomycotina</taxon>
        <taxon>Pichiomycetes</taxon>
        <taxon>Debaryomycetaceae</taxon>
        <taxon>Suhomyces</taxon>
    </lineage>
</organism>
<evidence type="ECO:0000256" key="9">
    <source>
        <dbReference type="ARBA" id="ARBA00025191"/>
    </source>
</evidence>
<keyword evidence="7" id="KW-0496">Mitochondrion</keyword>
<keyword evidence="6 10" id="KW-1133">Transmembrane helix</keyword>
<sequence>MFPLGLRRTYLGGLTRVSRNLYGLVTFKGPEIRPLVIGKPASLPWIKFLQKRQASGSPALFRSQQLLPSTLLLGVNTARAFTTHSANPQKASHDKEPEPTASKITKANLLSEANNTFSRTLVHIKWPLLRGNRNTSALDITSAFISWLVMGNLLWIILGTTTFGLVAMYCIHYLDNLWYKFSQLEDEENTNDNSVLGTLTSMVLAHGLGMKIEFQKGNILPELREGKLRFRNFTVSSSVGQDEEEDKMYQFSAKVEAMDITLSFKKWYEGNGLINDMEIFGLHGEVFKSERLNTTDNIHESIHFQYDVNDYNLEALSVPPQPQAKVKSFLDSDYQLDHLKIRDSYFEIFSDSSKSNVPLRVTIFSCDLPQLRGDRVLIDFFNANNVSGALNDSMFTIHKRQNVTNYGDTQEINENKIVRCKINGINLGAISKSNPNLKFNWLVNGSAEITADITIPNLNEEEFQFVNEYRRVSNALSSIVSDFVSVTNPEPESKDNGDLSESNTLLQGALAAIYHTFSKPTNDRTPGKSNYVMVNVKIKFSDLKASLPQHLPYSSTGVPFISLQNLRSLIACINTLYTGSPTLDNSSSSSPSPTKITFNAHNPLIIKTTVIEKVTDLYNIDNLGQTKIVDSIISDVYEDLLKLVKANERNIISERSNLWSHSIASQLLLLGLGVIV</sequence>
<reference evidence="12" key="1">
    <citation type="submission" date="2016-05" db="EMBL/GenBank/DDBJ databases">
        <title>Comparative genomics of biotechnologically important yeasts.</title>
        <authorList>
            <consortium name="DOE Joint Genome Institute"/>
            <person name="Riley R."/>
            <person name="Haridas S."/>
            <person name="Wolfe K.H."/>
            <person name="Lopes M.R."/>
            <person name="Hittinger C.T."/>
            <person name="Goker M."/>
            <person name="Salamov A."/>
            <person name="Wisecaver J."/>
            <person name="Long T.M."/>
            <person name="Aerts A.L."/>
            <person name="Barry K."/>
            <person name="Choi C."/>
            <person name="Clum A."/>
            <person name="Coughlan A.Y."/>
            <person name="Deshpande S."/>
            <person name="Douglass A.P."/>
            <person name="Hanson S.J."/>
            <person name="Klenk H.-P."/>
            <person name="Labutti K."/>
            <person name="Lapidus A."/>
            <person name="Lindquist E."/>
            <person name="Lipzen A."/>
            <person name="Meier-Kolthoff J.P."/>
            <person name="Ohm R.A."/>
            <person name="Otillar R.P."/>
            <person name="Pangilinan J."/>
            <person name="Peng Y."/>
            <person name="Rokas A."/>
            <person name="Rosa C.A."/>
            <person name="Scheuner C."/>
            <person name="Sibirny A.A."/>
            <person name="Slot J.C."/>
            <person name="Stielow J.B."/>
            <person name="Sun H."/>
            <person name="Kurtzman C.P."/>
            <person name="Blackwell M."/>
            <person name="Grigoriev I.V."/>
            <person name="Jeffries T.W."/>
        </authorList>
    </citation>
    <scope>NUCLEOTIDE SEQUENCE [LARGE SCALE GENOMIC DNA]</scope>
    <source>
        <strain evidence="12">NRRL Y-17324</strain>
    </source>
</reference>
<comment type="subcellular location">
    <subcellularLocation>
        <location evidence="1">Mitochondrion inner membrane</location>
    </subcellularLocation>
</comment>
<dbReference type="Pfam" id="PF08118">
    <property type="entry name" value="MDM31_MDM32"/>
    <property type="match status" value="3"/>
</dbReference>
<keyword evidence="12" id="KW-1185">Reference proteome</keyword>
<gene>
    <name evidence="11" type="ORF">CANTADRAFT_25525</name>
</gene>
<dbReference type="Proteomes" id="UP000094285">
    <property type="component" value="Unassembled WGS sequence"/>
</dbReference>
<protein>
    <submittedName>
        <fullName evidence="11">Uncharacterized protein</fullName>
    </submittedName>
</protein>
<evidence type="ECO:0000313" key="12">
    <source>
        <dbReference type="Proteomes" id="UP000094285"/>
    </source>
</evidence>
<evidence type="ECO:0000256" key="3">
    <source>
        <dbReference type="ARBA" id="ARBA00022692"/>
    </source>
</evidence>
<dbReference type="RefSeq" id="XP_020064699.1">
    <property type="nucleotide sequence ID" value="XM_020207449.1"/>
</dbReference>
<evidence type="ECO:0000256" key="2">
    <source>
        <dbReference type="ARBA" id="ARBA00005687"/>
    </source>
</evidence>
<comment type="function">
    <text evidence="9">Involved in the organization of the mitochondrial membranes and the global structure of the mitochondria. Also required for mitochondrial distribution and mobility as well as for the maintenance of mitochondrial DNA nucleoids structures.</text>
</comment>
<dbReference type="PANTHER" id="PTHR31068:SF0">
    <property type="entry name" value="MITOCHONDRIAL DISTRIBUTION AND MORPHOLOGY PROTEIN 31"/>
    <property type="match status" value="1"/>
</dbReference>
<evidence type="ECO:0000256" key="4">
    <source>
        <dbReference type="ARBA" id="ARBA00022792"/>
    </source>
</evidence>
<accession>A0A1E4SJG3</accession>
<dbReference type="AlphaFoldDB" id="A0A1E4SJG3"/>
<evidence type="ECO:0000256" key="10">
    <source>
        <dbReference type="SAM" id="Phobius"/>
    </source>
</evidence>
<comment type="similarity">
    <text evidence="2">Belongs to the MDM31/MDM32 family.</text>
</comment>
<dbReference type="GO" id="GO:0000001">
    <property type="term" value="P:mitochondrion inheritance"/>
    <property type="evidence" value="ECO:0007669"/>
    <property type="project" value="InterPro"/>
</dbReference>
<evidence type="ECO:0000256" key="7">
    <source>
        <dbReference type="ARBA" id="ARBA00023128"/>
    </source>
</evidence>
<keyword evidence="8 10" id="KW-0472">Membrane</keyword>
<dbReference type="GO" id="GO:0007005">
    <property type="term" value="P:mitochondrion organization"/>
    <property type="evidence" value="ECO:0007669"/>
    <property type="project" value="InterPro"/>
</dbReference>
<evidence type="ECO:0000256" key="8">
    <source>
        <dbReference type="ARBA" id="ARBA00023136"/>
    </source>
</evidence>
<name>A0A1E4SJG3_9ASCO</name>
<dbReference type="GO" id="GO:0005743">
    <property type="term" value="C:mitochondrial inner membrane"/>
    <property type="evidence" value="ECO:0007669"/>
    <property type="project" value="UniProtKB-SubCell"/>
</dbReference>
<evidence type="ECO:0000256" key="5">
    <source>
        <dbReference type="ARBA" id="ARBA00022946"/>
    </source>
</evidence>
<keyword evidence="3 10" id="KW-0812">Transmembrane</keyword>
<dbReference type="OrthoDB" id="17678at2759"/>